<sequence>MTESRTIAAAITSAALCAVLLVPQGAVAAASEEDLARLMSLIEEHERRLGEQEEALAQQRQELQFLKDVALGGILGRGRAPAPPGALDRPSPAARAQVAQAPGDDGATSSTPPGDGSEAGGGARDIELAVIRDVGGVLTPPGGVVIEPELEFSTSSSNRFFFDGVEVVEAVLFGIIEASETDREAATAAVGGRYGVTDRLEVAARVPYVYRNDRIQSTGVNDPSFSRLRDLEGMGVGDVEFGGHYQINAGADDWPIFIGNVRVKAPTGTGPFDVERNSAGLETELPTGSGFWTVEPSVTALVPVDPVVLFGNLGYSYSMGRDIDVEIPDASRDGVARIGRVDPGDSVNLSFGVGVAFNERFSLSVGYEHNYVFATTTEVDGIEYEGDPAHVASFLFGGNFRLNESWSTDLRIAAGLTEEAPDARVTLSFPYRF</sequence>
<feature type="chain" id="PRO_5013171417" evidence="3">
    <location>
        <begin position="29"/>
        <end position="433"/>
    </location>
</feature>
<evidence type="ECO:0000313" key="4">
    <source>
        <dbReference type="EMBL" id="SOD99494.1"/>
    </source>
</evidence>
<feature type="signal peptide" evidence="3">
    <location>
        <begin position="1"/>
        <end position="28"/>
    </location>
</feature>
<dbReference type="AlphaFoldDB" id="A0A286GWQ9"/>
<dbReference type="RefSeq" id="WP_176525261.1">
    <property type="nucleotide sequence ID" value="NZ_OCNJ01000009.1"/>
</dbReference>
<dbReference type="Proteomes" id="UP000219621">
    <property type="component" value="Unassembled WGS sequence"/>
</dbReference>
<evidence type="ECO:0000256" key="2">
    <source>
        <dbReference type="SAM" id="MobiDB-lite"/>
    </source>
</evidence>
<dbReference type="EMBL" id="OCNJ01000009">
    <property type="protein sequence ID" value="SOD99494.1"/>
    <property type="molecule type" value="Genomic_DNA"/>
</dbReference>
<evidence type="ECO:0000313" key="5">
    <source>
        <dbReference type="Proteomes" id="UP000219621"/>
    </source>
</evidence>
<keyword evidence="5" id="KW-1185">Reference proteome</keyword>
<feature type="coiled-coil region" evidence="1">
    <location>
        <begin position="28"/>
        <end position="69"/>
    </location>
</feature>
<keyword evidence="1" id="KW-0175">Coiled coil</keyword>
<protein>
    <submittedName>
        <fullName evidence="4">MetA-pathway of phenol degradation</fullName>
    </submittedName>
</protein>
<accession>A0A286GWQ9</accession>
<feature type="region of interest" description="Disordered" evidence="2">
    <location>
        <begin position="80"/>
        <end position="122"/>
    </location>
</feature>
<dbReference type="InterPro" id="IPR025737">
    <property type="entry name" value="FApF"/>
</dbReference>
<reference evidence="4 5" key="1">
    <citation type="submission" date="2017-09" db="EMBL/GenBank/DDBJ databases">
        <authorList>
            <person name="Ehlers B."/>
            <person name="Leendertz F.H."/>
        </authorList>
    </citation>
    <scope>NUCLEOTIDE SEQUENCE [LARGE SCALE GENOMIC DNA]</scope>
    <source>
        <strain evidence="4 5">USBA 140</strain>
    </source>
</reference>
<keyword evidence="3" id="KW-0732">Signal</keyword>
<organism evidence="4 5">
    <name type="scientific">Caenispirillum bisanense</name>
    <dbReference type="NCBI Taxonomy" id="414052"/>
    <lineage>
        <taxon>Bacteria</taxon>
        <taxon>Pseudomonadati</taxon>
        <taxon>Pseudomonadota</taxon>
        <taxon>Alphaproteobacteria</taxon>
        <taxon>Rhodospirillales</taxon>
        <taxon>Novispirillaceae</taxon>
        <taxon>Caenispirillum</taxon>
    </lineage>
</organism>
<proteinExistence type="predicted"/>
<name>A0A286GWQ9_9PROT</name>
<evidence type="ECO:0000256" key="3">
    <source>
        <dbReference type="SAM" id="SignalP"/>
    </source>
</evidence>
<gene>
    <name evidence="4" type="ORF">SAMN05421508_10932</name>
</gene>
<evidence type="ECO:0000256" key="1">
    <source>
        <dbReference type="SAM" id="Coils"/>
    </source>
</evidence>
<dbReference type="Pfam" id="PF13557">
    <property type="entry name" value="Phenol_MetA_deg"/>
    <property type="match status" value="1"/>
</dbReference>